<feature type="domain" description="M23ase beta-sheet core" evidence="3">
    <location>
        <begin position="112"/>
        <end position="209"/>
    </location>
</feature>
<feature type="compositionally biased region" description="Acidic residues" evidence="1">
    <location>
        <begin position="258"/>
        <end position="270"/>
    </location>
</feature>
<dbReference type="EMBL" id="CP121671">
    <property type="protein sequence ID" value="WFT74356.1"/>
    <property type="molecule type" value="Genomic_DNA"/>
</dbReference>
<feature type="region of interest" description="Disordered" evidence="1">
    <location>
        <begin position="223"/>
        <end position="343"/>
    </location>
</feature>
<feature type="compositionally biased region" description="Low complexity" evidence="1">
    <location>
        <begin position="331"/>
        <end position="343"/>
    </location>
</feature>
<keyword evidence="2" id="KW-0812">Transmembrane</keyword>
<gene>
    <name evidence="4" type="ORF">P9989_18660</name>
</gene>
<feature type="transmembrane region" description="Helical" evidence="2">
    <location>
        <begin position="14"/>
        <end position="34"/>
    </location>
</feature>
<dbReference type="SUPFAM" id="SSF51261">
    <property type="entry name" value="Duplicated hybrid motif"/>
    <property type="match status" value="1"/>
</dbReference>
<dbReference type="InterPro" id="IPR011055">
    <property type="entry name" value="Dup_hybrid_motif"/>
</dbReference>
<dbReference type="InterPro" id="IPR050570">
    <property type="entry name" value="Cell_wall_metabolism_enzyme"/>
</dbReference>
<evidence type="ECO:0000259" key="3">
    <source>
        <dbReference type="Pfam" id="PF01551"/>
    </source>
</evidence>
<evidence type="ECO:0000313" key="4">
    <source>
        <dbReference type="EMBL" id="WFT74356.1"/>
    </source>
</evidence>
<protein>
    <submittedName>
        <fullName evidence="4">Peptidoglycan DD-metalloendopeptidase family protein</fullName>
    </submittedName>
</protein>
<dbReference type="Pfam" id="PF01551">
    <property type="entry name" value="Peptidase_M23"/>
    <property type="match status" value="1"/>
</dbReference>
<sequence length="343" mass="36816">MTKLKFKRLMRKKWIYPALYLTVAALVLVGVFWFQQSSSDVAEQMKDQTGVQDDVDVQDQESVPVTGQEESLQMPVASEQQTTVVTKFFDYDASKEAQESALVLYNNKYYQSEGIDLAKADGSTFDVTAALSGTVTEVKEDPLYGNVVQISHDNKVATVYASLSDVKVEAGSEVKQGDVIGQAGQNSFGQADGVHVHFEVRKDGEPLNPEDFFGTAVGKIEAKEKKANAEEGEDASGEEGQSSTDPAEKQEQPSANVEDPDTEIEPDQSSESEGQMQPAPEEGEAPTQGDAPTEGETPTEGDAPTEGETPTEEDGVPSEETPTEEEEPAPGEDSSSSAATTQA</sequence>
<keyword evidence="2" id="KW-1133">Transmembrane helix</keyword>
<dbReference type="Proteomes" id="UP001221597">
    <property type="component" value="Chromosome"/>
</dbReference>
<dbReference type="PANTHER" id="PTHR21666">
    <property type="entry name" value="PEPTIDASE-RELATED"/>
    <property type="match status" value="1"/>
</dbReference>
<accession>A0ABY8IX68</accession>
<dbReference type="PANTHER" id="PTHR21666:SF291">
    <property type="entry name" value="STAGE II SPORULATION PROTEIN Q"/>
    <property type="match status" value="1"/>
</dbReference>
<evidence type="ECO:0000313" key="5">
    <source>
        <dbReference type="Proteomes" id="UP001221597"/>
    </source>
</evidence>
<dbReference type="RefSeq" id="WP_283076355.1">
    <property type="nucleotide sequence ID" value="NZ_CP121671.1"/>
</dbReference>
<evidence type="ECO:0000256" key="2">
    <source>
        <dbReference type="SAM" id="Phobius"/>
    </source>
</evidence>
<dbReference type="CDD" id="cd12797">
    <property type="entry name" value="M23_peptidase"/>
    <property type="match status" value="1"/>
</dbReference>
<feature type="compositionally biased region" description="Acidic residues" evidence="1">
    <location>
        <begin position="297"/>
        <end position="330"/>
    </location>
</feature>
<name>A0ABY8IX68_9BACI</name>
<reference evidence="4 5" key="1">
    <citation type="submission" date="2023-04" db="EMBL/GenBank/DDBJ databases">
        <title>Genome sequence of Halobacillus naozhouensis KACC 21980.</title>
        <authorList>
            <person name="Kim S."/>
            <person name="Heo J."/>
            <person name="Kwon S.-W."/>
        </authorList>
    </citation>
    <scope>NUCLEOTIDE SEQUENCE [LARGE SCALE GENOMIC DNA]</scope>
    <source>
        <strain evidence="4 5">KCTC 13234</strain>
    </source>
</reference>
<keyword evidence="2" id="KW-0472">Membrane</keyword>
<keyword evidence="5" id="KW-1185">Reference proteome</keyword>
<proteinExistence type="predicted"/>
<dbReference type="InterPro" id="IPR016047">
    <property type="entry name" value="M23ase_b-sheet_dom"/>
</dbReference>
<dbReference type="Gene3D" id="2.70.70.10">
    <property type="entry name" value="Glucose Permease (Domain IIA)"/>
    <property type="match status" value="1"/>
</dbReference>
<organism evidence="4 5">
    <name type="scientific">Halobacillus naozhouensis</name>
    <dbReference type="NCBI Taxonomy" id="554880"/>
    <lineage>
        <taxon>Bacteria</taxon>
        <taxon>Bacillati</taxon>
        <taxon>Bacillota</taxon>
        <taxon>Bacilli</taxon>
        <taxon>Bacillales</taxon>
        <taxon>Bacillaceae</taxon>
        <taxon>Halobacillus</taxon>
    </lineage>
</organism>
<evidence type="ECO:0000256" key="1">
    <source>
        <dbReference type="SAM" id="MobiDB-lite"/>
    </source>
</evidence>